<dbReference type="AlphaFoldDB" id="A0A8S4SBE1"/>
<sequence length="149" mass="16697">MDYSCNPFVWTRLDCTFSCDFYMDRLHSPLAFLRPIAGHLLLQLDREYKSKPTPLLLLSLGLSPYLVGRNLPLYVVPPVRGVTQASQAHSRSLADRPGRQVLQGVVLGSQGTLRAALLLLYIGAIRVSVFHLPPCMLCTEDCRLYLKLP</sequence>
<evidence type="ECO:0000313" key="1">
    <source>
        <dbReference type="EMBL" id="CAH2264218.1"/>
    </source>
</evidence>
<proteinExistence type="predicted"/>
<organism evidence="1 2">
    <name type="scientific">Pararge aegeria aegeria</name>
    <dbReference type="NCBI Taxonomy" id="348720"/>
    <lineage>
        <taxon>Eukaryota</taxon>
        <taxon>Metazoa</taxon>
        <taxon>Ecdysozoa</taxon>
        <taxon>Arthropoda</taxon>
        <taxon>Hexapoda</taxon>
        <taxon>Insecta</taxon>
        <taxon>Pterygota</taxon>
        <taxon>Neoptera</taxon>
        <taxon>Endopterygota</taxon>
        <taxon>Lepidoptera</taxon>
        <taxon>Glossata</taxon>
        <taxon>Ditrysia</taxon>
        <taxon>Papilionoidea</taxon>
        <taxon>Nymphalidae</taxon>
        <taxon>Satyrinae</taxon>
        <taxon>Satyrini</taxon>
        <taxon>Parargina</taxon>
        <taxon>Pararge</taxon>
    </lineage>
</organism>
<dbReference type="Proteomes" id="UP000838756">
    <property type="component" value="Unassembled WGS sequence"/>
</dbReference>
<dbReference type="EMBL" id="CAKXAJ010026246">
    <property type="protein sequence ID" value="CAH2264218.1"/>
    <property type="molecule type" value="Genomic_DNA"/>
</dbReference>
<reference evidence="1" key="1">
    <citation type="submission" date="2022-03" db="EMBL/GenBank/DDBJ databases">
        <authorList>
            <person name="Lindestad O."/>
        </authorList>
    </citation>
    <scope>NUCLEOTIDE SEQUENCE</scope>
</reference>
<protein>
    <submittedName>
        <fullName evidence="1">Jg22474 protein</fullName>
    </submittedName>
</protein>
<comment type="caution">
    <text evidence="1">The sequence shown here is derived from an EMBL/GenBank/DDBJ whole genome shotgun (WGS) entry which is preliminary data.</text>
</comment>
<evidence type="ECO:0000313" key="2">
    <source>
        <dbReference type="Proteomes" id="UP000838756"/>
    </source>
</evidence>
<accession>A0A8S4SBE1</accession>
<gene>
    <name evidence="1" type="primary">jg22474</name>
    <name evidence="1" type="ORF">PAEG_LOCUS24550</name>
</gene>
<keyword evidence="2" id="KW-1185">Reference proteome</keyword>
<name>A0A8S4SBE1_9NEOP</name>